<evidence type="ECO:0000313" key="3">
    <source>
        <dbReference type="Proteomes" id="UP000195402"/>
    </source>
</evidence>
<dbReference type="Proteomes" id="UP000195402">
    <property type="component" value="Unassembled WGS sequence"/>
</dbReference>
<dbReference type="EMBL" id="MVGT01002234">
    <property type="protein sequence ID" value="OVA08926.1"/>
    <property type="molecule type" value="Genomic_DNA"/>
</dbReference>
<proteinExistence type="predicted"/>
<dbReference type="InParanoid" id="A0A200QEM8"/>
<feature type="domain" description="F-box protein At3g26010-like beta-propeller" evidence="1">
    <location>
        <begin position="60"/>
        <end position="337"/>
    </location>
</feature>
<gene>
    <name evidence="2" type="ORF">BVC80_901g56</name>
</gene>
<dbReference type="PANTHER" id="PTHR35546">
    <property type="entry name" value="F-BOX PROTEIN INTERACTION DOMAIN PROTEIN-RELATED"/>
    <property type="match status" value="1"/>
</dbReference>
<dbReference type="Pfam" id="PF24750">
    <property type="entry name" value="b-prop_At3g26010-like"/>
    <property type="match status" value="1"/>
</dbReference>
<dbReference type="InterPro" id="IPR011043">
    <property type="entry name" value="Gal_Oxase/kelch_b-propeller"/>
</dbReference>
<dbReference type="SUPFAM" id="SSF50965">
    <property type="entry name" value="Galactose oxidase, central domain"/>
    <property type="match status" value="1"/>
</dbReference>
<protein>
    <recommendedName>
        <fullName evidence="1">F-box protein At3g26010-like beta-propeller domain-containing protein</fullName>
    </recommendedName>
</protein>
<evidence type="ECO:0000313" key="2">
    <source>
        <dbReference type="EMBL" id="OVA08926.1"/>
    </source>
</evidence>
<dbReference type="AlphaFoldDB" id="A0A200QEM8"/>
<dbReference type="InterPro" id="IPR055290">
    <property type="entry name" value="At3g26010-like"/>
</dbReference>
<dbReference type="OrthoDB" id="674184at2759"/>
<organism evidence="2 3">
    <name type="scientific">Macleaya cordata</name>
    <name type="common">Five-seeded plume-poppy</name>
    <name type="synonym">Bocconia cordata</name>
    <dbReference type="NCBI Taxonomy" id="56857"/>
    <lineage>
        <taxon>Eukaryota</taxon>
        <taxon>Viridiplantae</taxon>
        <taxon>Streptophyta</taxon>
        <taxon>Embryophyta</taxon>
        <taxon>Tracheophyta</taxon>
        <taxon>Spermatophyta</taxon>
        <taxon>Magnoliopsida</taxon>
        <taxon>Ranunculales</taxon>
        <taxon>Papaveraceae</taxon>
        <taxon>Papaveroideae</taxon>
        <taxon>Macleaya</taxon>
    </lineage>
</organism>
<name>A0A200QEM8_MACCD</name>
<dbReference type="InterPro" id="IPR017451">
    <property type="entry name" value="F-box-assoc_interact_dom"/>
</dbReference>
<dbReference type="NCBIfam" id="TIGR01640">
    <property type="entry name" value="F_box_assoc_1"/>
    <property type="match status" value="1"/>
</dbReference>
<dbReference type="STRING" id="56857.A0A200QEM8"/>
<dbReference type="InterPro" id="IPR056592">
    <property type="entry name" value="Beta-prop_At3g26010-like"/>
</dbReference>
<reference evidence="2 3" key="1">
    <citation type="journal article" date="2017" name="Mol. Plant">
        <title>The Genome of Medicinal Plant Macleaya cordata Provides New Insights into Benzylisoquinoline Alkaloids Metabolism.</title>
        <authorList>
            <person name="Liu X."/>
            <person name="Liu Y."/>
            <person name="Huang P."/>
            <person name="Ma Y."/>
            <person name="Qing Z."/>
            <person name="Tang Q."/>
            <person name="Cao H."/>
            <person name="Cheng P."/>
            <person name="Zheng Y."/>
            <person name="Yuan Z."/>
            <person name="Zhou Y."/>
            <person name="Liu J."/>
            <person name="Tang Z."/>
            <person name="Zhuo Y."/>
            <person name="Zhang Y."/>
            <person name="Yu L."/>
            <person name="Huang J."/>
            <person name="Yang P."/>
            <person name="Peng Q."/>
            <person name="Zhang J."/>
            <person name="Jiang W."/>
            <person name="Zhang Z."/>
            <person name="Lin K."/>
            <person name="Ro D.K."/>
            <person name="Chen X."/>
            <person name="Xiong X."/>
            <person name="Shang Y."/>
            <person name="Huang S."/>
            <person name="Zeng J."/>
        </authorList>
    </citation>
    <scope>NUCLEOTIDE SEQUENCE [LARGE SCALE GENOMIC DNA]</scope>
    <source>
        <strain evidence="3">cv. BLH2017</strain>
        <tissue evidence="2">Root</tissue>
    </source>
</reference>
<evidence type="ECO:0000259" key="1">
    <source>
        <dbReference type="Pfam" id="PF24750"/>
    </source>
</evidence>
<accession>A0A200QEM8</accession>
<keyword evidence="3" id="KW-1185">Reference proteome</keyword>
<dbReference type="FunCoup" id="A0A200QEM8">
    <property type="interactions" value="396"/>
</dbReference>
<sequence>MTIKIFTPPPWTVFYRLNYISTKAHHGWDYTPLVSTAYPDTHSQFICDHTDAFSLRFLKEDKIYLIASSNGLVLCSTSRSNYYQNKYYVCNPLTRQWVSLPPPPPNCRHSPALHLHGFICASSSSSSSLTSAPSFKVVLIPRKRHPSTKFDIEIFCSDMGKWNTYQVSCPREVWMSWSIPSNVVSRNGLLYWFEGGGNGIIAYDLSNNNEDGCHQCRLIAFPKERSYPDYYYEECLGESEGFICFFQLQNSRETLSLWVLEEDYSNGEWVFHWACKISKLKEIIAAEKDGKFRNIEVVGKDMSSIVAFSPLDRNVVILKYRTNILACNMQTKTSEVLLYSPSPTSQDFRRMWHGRPSSFVLTPKLTPLPPSFWSDTN</sequence>
<dbReference type="OMA" id="WESFIMA"/>
<dbReference type="PANTHER" id="PTHR35546:SF130">
    <property type="entry name" value="EXPRESSED PROTEIN"/>
    <property type="match status" value="1"/>
</dbReference>
<comment type="caution">
    <text evidence="2">The sequence shown here is derived from an EMBL/GenBank/DDBJ whole genome shotgun (WGS) entry which is preliminary data.</text>
</comment>